<dbReference type="RefSeq" id="WP_053379819.1">
    <property type="nucleotide sequence ID" value="NZ_CP011801.1"/>
</dbReference>
<dbReference type="PANTHER" id="PTHR47396">
    <property type="entry name" value="TYPE I RESTRICTION ENZYME ECOKI R PROTEIN"/>
    <property type="match status" value="1"/>
</dbReference>
<dbReference type="InterPro" id="IPR014001">
    <property type="entry name" value="Helicase_ATP-bd"/>
</dbReference>
<dbReference type="GO" id="GO:0016787">
    <property type="term" value="F:hydrolase activity"/>
    <property type="evidence" value="ECO:0007669"/>
    <property type="project" value="InterPro"/>
</dbReference>
<dbReference type="Gene3D" id="3.40.50.300">
    <property type="entry name" value="P-loop containing nucleotide triphosphate hydrolases"/>
    <property type="match status" value="2"/>
</dbReference>
<evidence type="ECO:0000259" key="1">
    <source>
        <dbReference type="PROSITE" id="PS51192"/>
    </source>
</evidence>
<dbReference type="SUPFAM" id="SSF52540">
    <property type="entry name" value="P-loop containing nucleoside triphosphate hydrolases"/>
    <property type="match status" value="1"/>
</dbReference>
<dbReference type="InterPro" id="IPR050742">
    <property type="entry name" value="Helicase_Restrict-Modif_Enz"/>
</dbReference>
<evidence type="ECO:0000313" key="2">
    <source>
        <dbReference type="EMBL" id="ALA58687.1"/>
    </source>
</evidence>
<dbReference type="AlphaFoldDB" id="A0A0K2GDJ3"/>
<dbReference type="SMART" id="SM00487">
    <property type="entry name" value="DEXDc"/>
    <property type="match status" value="1"/>
</dbReference>
<dbReference type="InterPro" id="IPR027417">
    <property type="entry name" value="P-loop_NTPase"/>
</dbReference>
<gene>
    <name evidence="2" type="ORF">NITMOv2_2271</name>
</gene>
<organism evidence="2 3">
    <name type="scientific">Nitrospira moscoviensis</name>
    <dbReference type="NCBI Taxonomy" id="42253"/>
    <lineage>
        <taxon>Bacteria</taxon>
        <taxon>Pseudomonadati</taxon>
        <taxon>Nitrospirota</taxon>
        <taxon>Nitrospiria</taxon>
        <taxon>Nitrospirales</taxon>
        <taxon>Nitrospiraceae</taxon>
        <taxon>Nitrospira</taxon>
    </lineage>
</organism>
<dbReference type="GO" id="GO:0003677">
    <property type="term" value="F:DNA binding"/>
    <property type="evidence" value="ECO:0007669"/>
    <property type="project" value="InterPro"/>
</dbReference>
<sequence length="535" mass="59821">MATDGYGLSRRERPRAAAAGLPPWSAPLREWQRRALSAVLAHPSRDFLAMATPAAGKTRFALRVAHDYLTGGAAARVLVVCPTNHLRRQWSEAAGKAGVHLDPALTNEQGVEARDYHGAVVTYQQVCLAPALFQRGCAGKSTLLILDELHHAGDGKHWGTALRRAFEPAVFRLILSGTPFRSDNNPIPFIRYEQGESRADFAYGYTEALRDSVCRPIVFPSYEGELTWLSEGREHTATFEDGLTFDRQRERLKTALLQESWLGPVIADAHAQLTRLRKQEQPDAGGLIVGMDQEHARWVADLVGRLTGTQAAVAVSDDPAASRTIEAFAQQTRQQWLVAVNMVSEGVDIPRLRVGVYGTNVLTEMYFRQVVGRFVRMQEHVPKPQRAWLYLPKDPILVHYARQIKAERDHVLEEVMPAGQRDLFGRVTVSAKEYAPLHAVARVDTLIGEDEAPPEGQVVAADMPISLHDRKRELRDLHRLLVGSVARASGVDHRRLNAELIARTGSRVDQATVEQLRKRIQLLERWRDRGYDGKR</sequence>
<proteinExistence type="predicted"/>
<dbReference type="EMBL" id="CP011801">
    <property type="protein sequence ID" value="ALA58687.1"/>
    <property type="molecule type" value="Genomic_DNA"/>
</dbReference>
<accession>A0A0K2GDJ3</accession>
<dbReference type="Pfam" id="PF04851">
    <property type="entry name" value="ResIII"/>
    <property type="match status" value="1"/>
</dbReference>
<reference evidence="2 3" key="1">
    <citation type="journal article" date="2015" name="Proc. Natl. Acad. Sci. U.S.A.">
        <title>Expanded metabolic versatility of ubiquitous nitrite-oxidizing bacteria from the genus Nitrospira.</title>
        <authorList>
            <person name="Koch H."/>
            <person name="Lucker S."/>
            <person name="Albertsen M."/>
            <person name="Kitzinger K."/>
            <person name="Herbold C."/>
            <person name="Spieck E."/>
            <person name="Nielsen P.H."/>
            <person name="Wagner M."/>
            <person name="Daims H."/>
        </authorList>
    </citation>
    <scope>NUCLEOTIDE SEQUENCE [LARGE SCALE GENOMIC DNA]</scope>
    <source>
        <strain evidence="2 3">NSP M-1</strain>
    </source>
</reference>
<dbReference type="InterPro" id="IPR006935">
    <property type="entry name" value="Helicase/UvrB_N"/>
</dbReference>
<dbReference type="KEGG" id="nmv:NITMOv2_2271"/>
<protein>
    <recommendedName>
        <fullName evidence="1">Helicase ATP-binding domain-containing protein</fullName>
    </recommendedName>
</protein>
<dbReference type="GO" id="GO:0005829">
    <property type="term" value="C:cytosol"/>
    <property type="evidence" value="ECO:0007669"/>
    <property type="project" value="TreeGrafter"/>
</dbReference>
<dbReference type="STRING" id="42253.NITMOv2_2271"/>
<keyword evidence="3" id="KW-1185">Reference proteome</keyword>
<dbReference type="Proteomes" id="UP000069205">
    <property type="component" value="Chromosome"/>
</dbReference>
<dbReference type="GO" id="GO:0005524">
    <property type="term" value="F:ATP binding"/>
    <property type="evidence" value="ECO:0007669"/>
    <property type="project" value="InterPro"/>
</dbReference>
<dbReference type="PANTHER" id="PTHR47396:SF2">
    <property type="entry name" value="HELICASE ATP-BINDING DOMAIN-CONTAINING PROTEIN"/>
    <property type="match status" value="1"/>
</dbReference>
<feature type="domain" description="Helicase ATP-binding" evidence="1">
    <location>
        <begin position="38"/>
        <end position="197"/>
    </location>
</feature>
<name>A0A0K2GDJ3_NITMO</name>
<dbReference type="OrthoDB" id="5165890at2"/>
<dbReference type="PROSITE" id="PS51192">
    <property type="entry name" value="HELICASE_ATP_BIND_1"/>
    <property type="match status" value="1"/>
</dbReference>
<evidence type="ECO:0000313" key="3">
    <source>
        <dbReference type="Proteomes" id="UP000069205"/>
    </source>
</evidence>
<dbReference type="PATRIC" id="fig|42253.5.peg.2236"/>